<dbReference type="GeneID" id="48228417"/>
<gene>
    <name evidence="1" type="ORF">ACGRHZ_10265</name>
</gene>
<organism evidence="1 2">
    <name type="scientific">Vibrio jasicida</name>
    <dbReference type="NCBI Taxonomy" id="766224"/>
    <lineage>
        <taxon>Bacteria</taxon>
        <taxon>Pseudomonadati</taxon>
        <taxon>Pseudomonadota</taxon>
        <taxon>Gammaproteobacteria</taxon>
        <taxon>Vibrionales</taxon>
        <taxon>Vibrionaceae</taxon>
        <taxon>Vibrio</taxon>
    </lineage>
</organism>
<reference evidence="1 2" key="1">
    <citation type="submission" date="2024-10" db="EMBL/GenBank/DDBJ databases">
        <authorList>
            <person name="Yibar A."/>
            <person name="Saticioglu I.B."/>
            <person name="Duman M."/>
            <person name="Ajmi N."/>
            <person name="Gurler F."/>
            <person name="Ay H."/>
            <person name="Onuk E."/>
            <person name="Guler S."/>
            <person name="Romalde J.L."/>
        </authorList>
    </citation>
    <scope>NUCLEOTIDE SEQUENCE [LARGE SCALE GENOMIC DNA]</scope>
    <source>
        <strain evidence="1 2">1-TCBS-A</strain>
    </source>
</reference>
<keyword evidence="2" id="KW-1185">Reference proteome</keyword>
<comment type="caution">
    <text evidence="1">The sequence shown here is derived from an EMBL/GenBank/DDBJ whole genome shotgun (WGS) entry which is preliminary data.</text>
</comment>
<name>A0ABW7J5V1_9VIBR</name>
<evidence type="ECO:0000313" key="2">
    <source>
        <dbReference type="Proteomes" id="UP001607221"/>
    </source>
</evidence>
<dbReference type="RefSeq" id="WP_162142535.1">
    <property type="nucleotide sequence ID" value="NZ_BBKZ01000034.1"/>
</dbReference>
<protein>
    <submittedName>
        <fullName evidence="1">Uncharacterized protein</fullName>
    </submittedName>
</protein>
<proteinExistence type="predicted"/>
<dbReference type="Proteomes" id="UP001607221">
    <property type="component" value="Unassembled WGS sequence"/>
</dbReference>
<dbReference type="EMBL" id="JBIHSE010000001">
    <property type="protein sequence ID" value="MFH0271722.1"/>
    <property type="molecule type" value="Genomic_DNA"/>
</dbReference>
<accession>A0ABW7J5V1</accession>
<evidence type="ECO:0000313" key="1">
    <source>
        <dbReference type="EMBL" id="MFH0271722.1"/>
    </source>
</evidence>
<sequence length="75" mass="8762">MDRFFFSHTFAYHVVSPLLNSRGWAMLTKEINNNETPLVEQENFDQHLQRLSEISVQALDELAEMIETGNDFSEE</sequence>